<dbReference type="EMBL" id="MU971361">
    <property type="protein sequence ID" value="KAK9238006.1"/>
    <property type="molecule type" value="Genomic_DNA"/>
</dbReference>
<evidence type="ECO:0000313" key="1">
    <source>
        <dbReference type="EMBL" id="KAK9238006.1"/>
    </source>
</evidence>
<accession>A0ACC3T263</accession>
<sequence>MATPISSILIIGGSGFLGCHLVDHFYRLTPRPDIHICDIRPPPALSPNFYSFNPNAISFHRGDITDPDSLREIFRETKPDVIIHSASPVHGMGKDIYFKVNVDGTQTIVDVALEQEFWSTIKAIVYTSSASVIYNGADLKNADETFPIPEVAMDAYNETKVLGEQIVLDANGKGAGLKTCTLRPSGLFGPGDRQLVPGMLAVLKTNGTIFQLGDNLNLFDFTYIGNVAHAHVLAAQKLLDSGVTDVAGESFFITNDAPVYFFTMPRTIWAHKGYVPKFIISMPRSVGMRLAYLSELYSKLRGKEALFTRFRVAFTCANRYFNITKAVKRLGYAPIVGLEEGIRRTLDWIDEEEAAKNEAAKKEQ</sequence>
<comment type="caution">
    <text evidence="1">The sequence shown here is derived from an EMBL/GenBank/DDBJ whole genome shotgun (WGS) entry which is preliminary data.</text>
</comment>
<organism evidence="1 2">
    <name type="scientific">Lipomyces kononenkoae</name>
    <name type="common">Yeast</name>
    <dbReference type="NCBI Taxonomy" id="34357"/>
    <lineage>
        <taxon>Eukaryota</taxon>
        <taxon>Fungi</taxon>
        <taxon>Dikarya</taxon>
        <taxon>Ascomycota</taxon>
        <taxon>Saccharomycotina</taxon>
        <taxon>Lipomycetes</taxon>
        <taxon>Lipomycetales</taxon>
        <taxon>Lipomycetaceae</taxon>
        <taxon>Lipomyces</taxon>
    </lineage>
</organism>
<evidence type="ECO:0000313" key="2">
    <source>
        <dbReference type="Proteomes" id="UP001433508"/>
    </source>
</evidence>
<keyword evidence="2" id="KW-1185">Reference proteome</keyword>
<reference evidence="2" key="1">
    <citation type="journal article" date="2024" name="Front. Bioeng. Biotechnol.">
        <title>Genome-scale model development and genomic sequencing of the oleaginous clade Lipomyces.</title>
        <authorList>
            <person name="Czajka J.J."/>
            <person name="Han Y."/>
            <person name="Kim J."/>
            <person name="Mondo S.J."/>
            <person name="Hofstad B.A."/>
            <person name="Robles A."/>
            <person name="Haridas S."/>
            <person name="Riley R."/>
            <person name="LaButti K."/>
            <person name="Pangilinan J."/>
            <person name="Andreopoulos W."/>
            <person name="Lipzen A."/>
            <person name="Yan J."/>
            <person name="Wang M."/>
            <person name="Ng V."/>
            <person name="Grigoriev I.V."/>
            <person name="Spatafora J.W."/>
            <person name="Magnuson J.K."/>
            <person name="Baker S.E."/>
            <person name="Pomraning K.R."/>
        </authorList>
    </citation>
    <scope>NUCLEOTIDE SEQUENCE [LARGE SCALE GENOMIC DNA]</scope>
    <source>
        <strain evidence="2">CBS 7786</strain>
    </source>
</reference>
<proteinExistence type="predicted"/>
<dbReference type="Proteomes" id="UP001433508">
    <property type="component" value="Unassembled WGS sequence"/>
</dbReference>
<name>A0ACC3T263_LIPKO</name>
<protein>
    <submittedName>
        <fullName evidence="1">3-beta hydroxysteroid dehydrogenase/isomerase family-domain-containing protein</fullName>
    </submittedName>
</protein>
<gene>
    <name evidence="1" type="ORF">V1525DRAFT_126317</name>
</gene>